<evidence type="ECO:0000313" key="6">
    <source>
        <dbReference type="Proteomes" id="UP000287296"/>
    </source>
</evidence>
<dbReference type="SUPFAM" id="SSF52540">
    <property type="entry name" value="P-loop containing nucleoside triphosphate hydrolases"/>
    <property type="match status" value="1"/>
</dbReference>
<accession>A0A429XC38</accession>
<dbReference type="EMBL" id="QYTW02000002">
    <property type="protein sequence ID" value="RST61025.1"/>
    <property type="molecule type" value="Genomic_DNA"/>
</dbReference>
<keyword evidence="1" id="KW-0813">Transport</keyword>
<dbReference type="OrthoDB" id="9804819at2"/>
<organism evidence="5 6">
    <name type="scientific">Siminovitchia terrae</name>
    <name type="common">Bacillus terrae</name>
    <dbReference type="NCBI Taxonomy" id="1914933"/>
    <lineage>
        <taxon>Bacteria</taxon>
        <taxon>Bacillati</taxon>
        <taxon>Bacillota</taxon>
        <taxon>Bacilli</taxon>
        <taxon>Bacillales</taxon>
        <taxon>Bacillaceae</taxon>
        <taxon>Siminovitchia</taxon>
    </lineage>
</organism>
<evidence type="ECO:0000259" key="4">
    <source>
        <dbReference type="PROSITE" id="PS50893"/>
    </source>
</evidence>
<dbReference type="GO" id="GO:0005524">
    <property type="term" value="F:ATP binding"/>
    <property type="evidence" value="ECO:0007669"/>
    <property type="project" value="UniProtKB-KW"/>
</dbReference>
<proteinExistence type="predicted"/>
<dbReference type="InterPro" id="IPR051782">
    <property type="entry name" value="ABC_Transporter_VariousFunc"/>
</dbReference>
<dbReference type="PANTHER" id="PTHR42939">
    <property type="entry name" value="ABC TRANSPORTER ATP-BINDING PROTEIN ALBC-RELATED"/>
    <property type="match status" value="1"/>
</dbReference>
<dbReference type="GO" id="GO:0016887">
    <property type="term" value="F:ATP hydrolysis activity"/>
    <property type="evidence" value="ECO:0007669"/>
    <property type="project" value="InterPro"/>
</dbReference>
<dbReference type="InterPro" id="IPR027417">
    <property type="entry name" value="P-loop_NTPase"/>
</dbReference>
<feature type="domain" description="ABC transporter" evidence="4">
    <location>
        <begin position="6"/>
        <end position="231"/>
    </location>
</feature>
<dbReference type="PROSITE" id="PS50893">
    <property type="entry name" value="ABC_TRANSPORTER_2"/>
    <property type="match status" value="1"/>
</dbReference>
<dbReference type="Proteomes" id="UP000287296">
    <property type="component" value="Unassembled WGS sequence"/>
</dbReference>
<dbReference type="CDD" id="cd03230">
    <property type="entry name" value="ABC_DR_subfamily_A"/>
    <property type="match status" value="1"/>
</dbReference>
<evidence type="ECO:0000313" key="5">
    <source>
        <dbReference type="EMBL" id="RST61025.1"/>
    </source>
</evidence>
<dbReference type="Pfam" id="PF00005">
    <property type="entry name" value="ABC_tran"/>
    <property type="match status" value="1"/>
</dbReference>
<sequence>MMGQVVEIKQLEKAYGSFKAVQNVHFSIQKNKIYGLLGRNGAGKTTLMKMITAQIFPTSGDIKVFGEIPFENSKVLNQICFIKESQQYPINFTVQDVLDVSKSLFPNWNNDLAYSLISDFNLPLKRRIKKLSRGMLSSVGIVIGLASRAPLTVFDEPYLGLDAVSRGIFYDRLMEDYVKNPRTIILSTHLIDEVSNLLEHVLVIKDGELMIDQDAEELRGMAYTVTGRSAQVEAYLAGKEIVHQEPFGGLLSATVIGNGNSSDQKQAETCGLEVTPVSLQQLIIYLTTGKHDQKGAIAK</sequence>
<keyword evidence="3 5" id="KW-0067">ATP-binding</keyword>
<evidence type="ECO:0000256" key="1">
    <source>
        <dbReference type="ARBA" id="ARBA00022448"/>
    </source>
</evidence>
<comment type="caution">
    <text evidence="5">The sequence shown here is derived from an EMBL/GenBank/DDBJ whole genome shotgun (WGS) entry which is preliminary data.</text>
</comment>
<dbReference type="InterPro" id="IPR003593">
    <property type="entry name" value="AAA+_ATPase"/>
</dbReference>
<dbReference type="InterPro" id="IPR003439">
    <property type="entry name" value="ABC_transporter-like_ATP-bd"/>
</dbReference>
<keyword evidence="2" id="KW-0547">Nucleotide-binding</keyword>
<evidence type="ECO:0000256" key="3">
    <source>
        <dbReference type="ARBA" id="ARBA00022840"/>
    </source>
</evidence>
<dbReference type="Gene3D" id="3.40.50.300">
    <property type="entry name" value="P-loop containing nucleotide triphosphate hydrolases"/>
    <property type="match status" value="1"/>
</dbReference>
<evidence type="ECO:0000256" key="2">
    <source>
        <dbReference type="ARBA" id="ARBA00022741"/>
    </source>
</evidence>
<dbReference type="SMART" id="SM00382">
    <property type="entry name" value="AAA"/>
    <property type="match status" value="1"/>
</dbReference>
<protein>
    <submittedName>
        <fullName evidence="5">ABC transporter ATP-binding protein</fullName>
    </submittedName>
</protein>
<name>A0A429XC38_SIMTE</name>
<reference evidence="5 6" key="1">
    <citation type="submission" date="2018-12" db="EMBL/GenBank/DDBJ databases">
        <authorList>
            <person name="Sun L."/>
            <person name="Chen Z."/>
        </authorList>
    </citation>
    <scope>NUCLEOTIDE SEQUENCE [LARGE SCALE GENOMIC DNA]</scope>
    <source>
        <strain evidence="5 6">LMG 29736</strain>
    </source>
</reference>
<gene>
    <name evidence="5" type="ORF">D5F11_002935</name>
</gene>
<dbReference type="PANTHER" id="PTHR42939:SF1">
    <property type="entry name" value="ABC TRANSPORTER ATP-BINDING PROTEIN ALBC-RELATED"/>
    <property type="match status" value="1"/>
</dbReference>
<dbReference type="AlphaFoldDB" id="A0A429XC38"/>